<dbReference type="EC" id="2.4.-.-" evidence="9"/>
<evidence type="ECO:0000256" key="3">
    <source>
        <dbReference type="ARBA" id="ARBA00022679"/>
    </source>
</evidence>
<dbReference type="InterPro" id="IPR050321">
    <property type="entry name" value="Glycosyltr_2/OpgH_subfam"/>
</dbReference>
<dbReference type="PANTHER" id="PTHR43867:SF2">
    <property type="entry name" value="CELLULOSE SYNTHASE CATALYTIC SUBUNIT A [UDP-FORMING]"/>
    <property type="match status" value="1"/>
</dbReference>
<accession>A0AA41QJY4</accession>
<dbReference type="AlphaFoldDB" id="A0AA41QJY4"/>
<keyword evidence="4 7" id="KW-0812">Transmembrane</keyword>
<dbReference type="InterPro" id="IPR029044">
    <property type="entry name" value="Nucleotide-diphossugar_trans"/>
</dbReference>
<dbReference type="SUPFAM" id="SSF53448">
    <property type="entry name" value="Nucleotide-diphospho-sugar transferases"/>
    <property type="match status" value="1"/>
</dbReference>
<feature type="domain" description="Glycosyltransferase 2-like" evidence="8">
    <location>
        <begin position="320"/>
        <end position="506"/>
    </location>
</feature>
<dbReference type="GO" id="GO:0016757">
    <property type="term" value="F:glycosyltransferase activity"/>
    <property type="evidence" value="ECO:0007669"/>
    <property type="project" value="UniProtKB-KW"/>
</dbReference>
<dbReference type="Proteomes" id="UP001156140">
    <property type="component" value="Unassembled WGS sequence"/>
</dbReference>
<dbReference type="RefSeq" id="WP_281734980.1">
    <property type="nucleotide sequence ID" value="NZ_JAKETQ010000001.1"/>
</dbReference>
<keyword evidence="5 7" id="KW-1133">Transmembrane helix</keyword>
<organism evidence="9 10">
    <name type="scientific">Paradevosia shaoguanensis</name>
    <dbReference type="NCBI Taxonomy" id="1335043"/>
    <lineage>
        <taxon>Bacteria</taxon>
        <taxon>Pseudomonadati</taxon>
        <taxon>Pseudomonadota</taxon>
        <taxon>Alphaproteobacteria</taxon>
        <taxon>Hyphomicrobiales</taxon>
        <taxon>Devosiaceae</taxon>
        <taxon>Paradevosia</taxon>
    </lineage>
</organism>
<gene>
    <name evidence="9" type="ORF">ML536_03505</name>
</gene>
<feature type="transmembrane region" description="Helical" evidence="7">
    <location>
        <begin position="169"/>
        <end position="187"/>
    </location>
</feature>
<evidence type="ECO:0000256" key="7">
    <source>
        <dbReference type="SAM" id="Phobius"/>
    </source>
</evidence>
<dbReference type="Pfam" id="PF13632">
    <property type="entry name" value="Glyco_trans_2_3"/>
    <property type="match status" value="1"/>
</dbReference>
<feature type="transmembrane region" description="Helical" evidence="7">
    <location>
        <begin position="525"/>
        <end position="550"/>
    </location>
</feature>
<dbReference type="PANTHER" id="PTHR43867">
    <property type="entry name" value="CELLULOSE SYNTHASE CATALYTIC SUBUNIT A [UDP-FORMING]"/>
    <property type="match status" value="1"/>
</dbReference>
<name>A0AA41QJY4_9HYPH</name>
<evidence type="ECO:0000256" key="4">
    <source>
        <dbReference type="ARBA" id="ARBA00022692"/>
    </source>
</evidence>
<dbReference type="InterPro" id="IPR001173">
    <property type="entry name" value="Glyco_trans_2-like"/>
</dbReference>
<comment type="caution">
    <text evidence="9">The sequence shown here is derived from an EMBL/GenBank/DDBJ whole genome shotgun (WGS) entry which is preliminary data.</text>
</comment>
<proteinExistence type="predicted"/>
<comment type="subcellular location">
    <subcellularLocation>
        <location evidence="1">Membrane</location>
        <topology evidence="1">Multi-pass membrane protein</topology>
    </subcellularLocation>
</comment>
<dbReference type="Gene3D" id="3.90.550.10">
    <property type="entry name" value="Spore Coat Polysaccharide Biosynthesis Protein SpsA, Chain A"/>
    <property type="match status" value="1"/>
</dbReference>
<dbReference type="EMBL" id="JALAZD010000001">
    <property type="protein sequence ID" value="MCI0125888.1"/>
    <property type="molecule type" value="Genomic_DNA"/>
</dbReference>
<evidence type="ECO:0000259" key="8">
    <source>
        <dbReference type="Pfam" id="PF13632"/>
    </source>
</evidence>
<evidence type="ECO:0000256" key="2">
    <source>
        <dbReference type="ARBA" id="ARBA00022676"/>
    </source>
</evidence>
<keyword evidence="2 9" id="KW-0328">Glycosyltransferase</keyword>
<keyword evidence="6 7" id="KW-0472">Membrane</keyword>
<keyword evidence="10" id="KW-1185">Reference proteome</keyword>
<evidence type="ECO:0000256" key="1">
    <source>
        <dbReference type="ARBA" id="ARBA00004141"/>
    </source>
</evidence>
<evidence type="ECO:0000313" key="9">
    <source>
        <dbReference type="EMBL" id="MCI0125888.1"/>
    </source>
</evidence>
<evidence type="ECO:0000313" key="10">
    <source>
        <dbReference type="Proteomes" id="UP001156140"/>
    </source>
</evidence>
<keyword evidence="3 9" id="KW-0808">Transferase</keyword>
<feature type="transmembrane region" description="Helical" evidence="7">
    <location>
        <begin position="489"/>
        <end position="513"/>
    </location>
</feature>
<evidence type="ECO:0000256" key="5">
    <source>
        <dbReference type="ARBA" id="ARBA00022989"/>
    </source>
</evidence>
<reference evidence="9" key="1">
    <citation type="submission" date="2022-03" db="EMBL/GenBank/DDBJ databases">
        <title>The complete genome sequence of a Methyloterrigena soli.</title>
        <authorList>
            <person name="Zi Z."/>
        </authorList>
    </citation>
    <scope>NUCLEOTIDE SEQUENCE</scope>
    <source>
        <strain evidence="9">M48</strain>
    </source>
</reference>
<protein>
    <submittedName>
        <fullName evidence="9">Glycosyltransferase</fullName>
        <ecNumber evidence="9">2.4.-.-</ecNumber>
    </submittedName>
</protein>
<dbReference type="GO" id="GO:0016020">
    <property type="term" value="C:membrane"/>
    <property type="evidence" value="ECO:0007669"/>
    <property type="project" value="UniProtKB-SubCell"/>
</dbReference>
<sequence>MTDLASLIAYVAGKTPEQAERILLAAETIGAEPLEFCAHRFGLGMHATWERAAEWAGLAFSAEAPASILVGDTPLRLDALAQVRTCRARVFDREIVLAAPGAEQFVTLRQSLERKPDLARKICVVEPRVLRTALAQKHGAALMDEARQRLVRRWPGSAADLDVSLTSRLIFIAVMLSLLGLVLAAPFAVRPFLFPFTALFLVVPGLIRLAAGVPGAVPPPLDCGERLTDGELPTYTVLIPLRNEVTMVPSLARAMKALDYPPEKLDIKFVVEARSPATIAAVTRELYDPRFELIAVPDEHPRTKPKAINFALPFVRGEYLVVFDAEDIPEPGQLRLAASLFASRPEIDCLQAELLVDNAGENWLTAMFAAEYAGQFGLMMPALSHWHLPMPLGGTSNHFSTRALRELGGWDAFNVTEDADLGVRLARLRYKVATFASHTREEAPITLKAWMAQRTRWMKGWMQTFIVHSRHPLVFISDAGGRSFLAFQIYVGSLILSALLHTAFAGVLMARVATGTPLFGEEFDIWDAISVAVLIVGYGGALLLMIAGLLRLGRPQHLFYLPTLPLYWTLHSFATLRAAHELLVRPFFWAKTEHGRTKVDRSVTVLAGQAVPKH</sequence>
<evidence type="ECO:0000256" key="6">
    <source>
        <dbReference type="ARBA" id="ARBA00023136"/>
    </source>
</evidence>